<evidence type="ECO:0000256" key="1">
    <source>
        <dbReference type="SAM" id="SignalP"/>
    </source>
</evidence>
<keyword evidence="1" id="KW-0732">Signal</keyword>
<dbReference type="Proteomes" id="UP000814176">
    <property type="component" value="Unassembled WGS sequence"/>
</dbReference>
<dbReference type="EMBL" id="JADCUA010000012">
    <property type="protein sequence ID" value="KAH9835603.1"/>
    <property type="molecule type" value="Genomic_DNA"/>
</dbReference>
<organism evidence="2 3">
    <name type="scientific">Rhodofomes roseus</name>
    <dbReference type="NCBI Taxonomy" id="34475"/>
    <lineage>
        <taxon>Eukaryota</taxon>
        <taxon>Fungi</taxon>
        <taxon>Dikarya</taxon>
        <taxon>Basidiomycota</taxon>
        <taxon>Agaricomycotina</taxon>
        <taxon>Agaricomycetes</taxon>
        <taxon>Polyporales</taxon>
        <taxon>Rhodofomes</taxon>
    </lineage>
</organism>
<evidence type="ECO:0000313" key="2">
    <source>
        <dbReference type="EMBL" id="KAH9835603.1"/>
    </source>
</evidence>
<name>A0ABQ8KE56_9APHY</name>
<comment type="caution">
    <text evidence="2">The sequence shown here is derived from an EMBL/GenBank/DDBJ whole genome shotgun (WGS) entry which is preliminary data.</text>
</comment>
<keyword evidence="3" id="KW-1185">Reference proteome</keyword>
<reference evidence="2 3" key="1">
    <citation type="journal article" date="2021" name="Environ. Microbiol.">
        <title>Gene family expansions and transcriptome signatures uncover fungal adaptations to wood decay.</title>
        <authorList>
            <person name="Hage H."/>
            <person name="Miyauchi S."/>
            <person name="Viragh M."/>
            <person name="Drula E."/>
            <person name="Min B."/>
            <person name="Chaduli D."/>
            <person name="Navarro D."/>
            <person name="Favel A."/>
            <person name="Norest M."/>
            <person name="Lesage-Meessen L."/>
            <person name="Balint B."/>
            <person name="Merenyi Z."/>
            <person name="de Eugenio L."/>
            <person name="Morin E."/>
            <person name="Martinez A.T."/>
            <person name="Baldrian P."/>
            <person name="Stursova M."/>
            <person name="Martinez M.J."/>
            <person name="Novotny C."/>
            <person name="Magnuson J.K."/>
            <person name="Spatafora J.W."/>
            <person name="Maurice S."/>
            <person name="Pangilinan J."/>
            <person name="Andreopoulos W."/>
            <person name="LaButti K."/>
            <person name="Hundley H."/>
            <person name="Na H."/>
            <person name="Kuo A."/>
            <person name="Barry K."/>
            <person name="Lipzen A."/>
            <person name="Henrissat B."/>
            <person name="Riley R."/>
            <person name="Ahrendt S."/>
            <person name="Nagy L.G."/>
            <person name="Grigoriev I.V."/>
            <person name="Martin F."/>
            <person name="Rosso M.N."/>
        </authorList>
    </citation>
    <scope>NUCLEOTIDE SEQUENCE [LARGE SCALE GENOMIC DNA]</scope>
    <source>
        <strain evidence="2 3">CIRM-BRFM 1785</strain>
    </source>
</reference>
<proteinExistence type="predicted"/>
<dbReference type="GeneID" id="72004674"/>
<accession>A0ABQ8KE56</accession>
<gene>
    <name evidence="2" type="ORF">C8Q71DRAFT_762745</name>
</gene>
<feature type="chain" id="PRO_5045552288" evidence="1">
    <location>
        <begin position="22"/>
        <end position="179"/>
    </location>
</feature>
<feature type="signal peptide" evidence="1">
    <location>
        <begin position="1"/>
        <end position="21"/>
    </location>
</feature>
<dbReference type="RefSeq" id="XP_047777980.1">
    <property type="nucleotide sequence ID" value="XM_047923942.1"/>
</dbReference>
<evidence type="ECO:0000313" key="3">
    <source>
        <dbReference type="Proteomes" id="UP000814176"/>
    </source>
</evidence>
<protein>
    <submittedName>
        <fullName evidence="2">Uncharacterized protein</fullName>
    </submittedName>
</protein>
<sequence>MTVSHRHHFPCISCVLRFAEACFVCPVPHHPNSRLPPQDVAPVIDIVRPFSPEPAHVPRHAMWSDKPHLYRPYPPLRPRCGPMRAMPPMDPDSRTMAASWPPLSDSTTTRDPSFVYLDESTRSALEPSLGPLGPAISHRASDADIAGYNHVQEHDTEETILVPMHDAQSPVQVDVCSGV</sequence>